<dbReference type="RefSeq" id="WP_044638472.1">
    <property type="nucleotide sequence ID" value="NZ_CP007202.1"/>
</dbReference>
<name>A0A0C5W0P8_9FLAO</name>
<evidence type="ECO:0000313" key="3">
    <source>
        <dbReference type="Proteomes" id="UP000032229"/>
    </source>
</evidence>
<evidence type="ECO:0000313" key="2">
    <source>
        <dbReference type="EMBL" id="AJR04906.1"/>
    </source>
</evidence>
<keyword evidence="3" id="KW-1185">Reference proteome</keyword>
<dbReference type="EMBL" id="CP007202">
    <property type="protein sequence ID" value="AJR04906.1"/>
    <property type="molecule type" value="Genomic_DNA"/>
</dbReference>
<sequence length="193" mass="21858">MKKIVFLVVILLAFAFTKTDRAIKSTSVVISPKSSLMVKGSTNINNFKCIYNIEKLNNPIPVLYFLSNNQLKFKETVLILDNKCFDCGGKAINNDFQKILKTESYPQIKMFLKQVNGLEFNKDLEALVDIEIAGVKKPYTVVVTISKENELTINGGLKINLKDFNIESPKKLFGLIKIDEMIEIDFSLLVNEK</sequence>
<accession>A0A0C5W0P8</accession>
<proteinExistence type="predicted"/>
<evidence type="ECO:0000259" key="1">
    <source>
        <dbReference type="Pfam" id="PF04264"/>
    </source>
</evidence>
<feature type="domain" description="Lipid/polyisoprenoid-binding YceI-like" evidence="1">
    <location>
        <begin position="85"/>
        <end position="188"/>
    </location>
</feature>
<dbReference type="OrthoDB" id="1121590at2"/>
<dbReference type="Gene3D" id="2.40.128.110">
    <property type="entry name" value="Lipid/polyisoprenoid-binding, YceI-like"/>
    <property type="match status" value="1"/>
</dbReference>
<dbReference type="AlphaFoldDB" id="A0A0C5W0P8"/>
<dbReference type="STRING" id="1454006.AW14_09010"/>
<protein>
    <recommendedName>
        <fullName evidence="1">Lipid/polyisoprenoid-binding YceI-like domain-containing protein</fullName>
    </recommendedName>
</protein>
<organism evidence="2 3">
    <name type="scientific">Siansivirga zeaxanthinifaciens CC-SAMT-1</name>
    <dbReference type="NCBI Taxonomy" id="1454006"/>
    <lineage>
        <taxon>Bacteria</taxon>
        <taxon>Pseudomonadati</taxon>
        <taxon>Bacteroidota</taxon>
        <taxon>Flavobacteriia</taxon>
        <taxon>Flavobacteriales</taxon>
        <taxon>Flavobacteriaceae</taxon>
        <taxon>Siansivirga</taxon>
    </lineage>
</organism>
<dbReference type="SUPFAM" id="SSF101874">
    <property type="entry name" value="YceI-like"/>
    <property type="match status" value="1"/>
</dbReference>
<dbReference type="InterPro" id="IPR007372">
    <property type="entry name" value="Lipid/polyisoprenoid-bd_YceI"/>
</dbReference>
<dbReference type="KEGG" id="sze:AW14_09010"/>
<dbReference type="Pfam" id="PF04264">
    <property type="entry name" value="YceI"/>
    <property type="match status" value="1"/>
</dbReference>
<dbReference type="InterPro" id="IPR036761">
    <property type="entry name" value="TTHA0802/YceI-like_sf"/>
</dbReference>
<gene>
    <name evidence="2" type="ORF">AW14_09010</name>
</gene>
<dbReference type="HOGENOM" id="CLU_108463_1_0_10"/>
<reference evidence="2 3" key="1">
    <citation type="submission" date="2014-02" db="EMBL/GenBank/DDBJ databases">
        <authorList>
            <person name="Young C.-C."/>
            <person name="Hameed A."/>
            <person name="Huang H.-C."/>
            <person name="Shahina M."/>
        </authorList>
    </citation>
    <scope>NUCLEOTIDE SEQUENCE [LARGE SCALE GENOMIC DNA]</scope>
    <source>
        <strain evidence="2 3">CC-SAMT-1</strain>
    </source>
</reference>
<dbReference type="Proteomes" id="UP000032229">
    <property type="component" value="Chromosome"/>
</dbReference>